<comment type="subunit">
    <text evidence="13">Heterodimer of AddA and AddB/RexB.</text>
</comment>
<dbReference type="InterPro" id="IPR027417">
    <property type="entry name" value="P-loop_NTPase"/>
</dbReference>
<dbReference type="EMBL" id="JQCF01000002">
    <property type="protein sequence ID" value="KRO00541.1"/>
    <property type="molecule type" value="Genomic_DNA"/>
</dbReference>
<dbReference type="GO" id="GO:0033202">
    <property type="term" value="C:DNA helicase complex"/>
    <property type="evidence" value="ECO:0007669"/>
    <property type="project" value="TreeGrafter"/>
</dbReference>
<dbReference type="Pfam" id="PF12705">
    <property type="entry name" value="PDDEXK_1"/>
    <property type="match status" value="1"/>
</dbReference>
<keyword evidence="3 13" id="KW-0227">DNA damage</keyword>
<keyword evidence="2 13" id="KW-0547">Nucleotide-binding</keyword>
<evidence type="ECO:0000259" key="16">
    <source>
        <dbReference type="PROSITE" id="PS51217"/>
    </source>
</evidence>
<dbReference type="PROSITE" id="PS51198">
    <property type="entry name" value="UVRD_HELICASE_ATP_BIND"/>
    <property type="match status" value="1"/>
</dbReference>
<evidence type="ECO:0000259" key="15">
    <source>
        <dbReference type="PROSITE" id="PS51198"/>
    </source>
</evidence>
<keyword evidence="4 13" id="KW-0378">Hydrolase</keyword>
<comment type="cofactor">
    <cofactor evidence="13">
        <name>Mg(2+)</name>
        <dbReference type="ChEBI" id="CHEBI:18420"/>
    </cofactor>
</comment>
<feature type="binding site" evidence="14">
    <location>
        <begin position="23"/>
        <end position="30"/>
    </location>
    <ligand>
        <name>ATP</name>
        <dbReference type="ChEBI" id="CHEBI:30616"/>
    </ligand>
</feature>
<dbReference type="PANTHER" id="PTHR11070">
    <property type="entry name" value="UVRD / RECB / PCRA DNA HELICASE FAMILY MEMBER"/>
    <property type="match status" value="1"/>
</dbReference>
<reference evidence="17 18" key="1">
    <citation type="journal article" date="2015" name="Genome Announc.">
        <title>Expanding the biotechnology potential of lactobacilli through comparative genomics of 213 strains and associated genera.</title>
        <authorList>
            <person name="Sun Z."/>
            <person name="Harris H.M."/>
            <person name="McCann A."/>
            <person name="Guo C."/>
            <person name="Argimon S."/>
            <person name="Zhang W."/>
            <person name="Yang X."/>
            <person name="Jeffery I.B."/>
            <person name="Cooney J.C."/>
            <person name="Kagawa T.F."/>
            <person name="Liu W."/>
            <person name="Song Y."/>
            <person name="Salvetti E."/>
            <person name="Wrobel A."/>
            <person name="Rasinkangas P."/>
            <person name="Parkhill J."/>
            <person name="Rea M.C."/>
            <person name="O'Sullivan O."/>
            <person name="Ritari J."/>
            <person name="Douillard F.P."/>
            <person name="Paul Ross R."/>
            <person name="Yang R."/>
            <person name="Briner A.E."/>
            <person name="Felis G.E."/>
            <person name="de Vos W.M."/>
            <person name="Barrangou R."/>
            <person name="Klaenhammer T.R."/>
            <person name="Caufield P.W."/>
            <person name="Cui Y."/>
            <person name="Zhang H."/>
            <person name="O'Toole P.W."/>
        </authorList>
    </citation>
    <scope>NUCLEOTIDE SEQUENCE [LARGE SCALE GENOMIC DNA]</scope>
    <source>
        <strain evidence="17 18">DSM 24716</strain>
    </source>
</reference>
<name>A0A0R2LN95_9LACO</name>
<evidence type="ECO:0000256" key="2">
    <source>
        <dbReference type="ARBA" id="ARBA00022741"/>
    </source>
</evidence>
<dbReference type="InterPro" id="IPR014017">
    <property type="entry name" value="DNA_helicase_UvrD-like_C"/>
</dbReference>
<evidence type="ECO:0000256" key="12">
    <source>
        <dbReference type="ARBA" id="ARBA00048988"/>
    </source>
</evidence>
<comment type="caution">
    <text evidence="17">The sequence shown here is derived from an EMBL/GenBank/DDBJ whole genome shotgun (WGS) entry which is preliminary data.</text>
</comment>
<evidence type="ECO:0000256" key="10">
    <source>
        <dbReference type="ARBA" id="ARBA00023235"/>
    </source>
</evidence>
<evidence type="ECO:0000313" key="17">
    <source>
        <dbReference type="EMBL" id="KRO00541.1"/>
    </source>
</evidence>
<evidence type="ECO:0000256" key="5">
    <source>
        <dbReference type="ARBA" id="ARBA00022806"/>
    </source>
</evidence>
<dbReference type="Gene3D" id="3.40.50.300">
    <property type="entry name" value="P-loop containing nucleotide triphosphate hydrolases"/>
    <property type="match status" value="4"/>
</dbReference>
<keyword evidence="10 13" id="KW-0413">Isomerase</keyword>
<evidence type="ECO:0000256" key="4">
    <source>
        <dbReference type="ARBA" id="ARBA00022801"/>
    </source>
</evidence>
<dbReference type="Pfam" id="PF00580">
    <property type="entry name" value="UvrD-helicase"/>
    <property type="match status" value="2"/>
</dbReference>
<evidence type="ECO:0000256" key="11">
    <source>
        <dbReference type="ARBA" id="ARBA00034617"/>
    </source>
</evidence>
<dbReference type="RefSeq" id="WP_057879811.1">
    <property type="nucleotide sequence ID" value="NZ_JQCF01000002.1"/>
</dbReference>
<evidence type="ECO:0000313" key="18">
    <source>
        <dbReference type="Proteomes" id="UP000051006"/>
    </source>
</evidence>
<keyword evidence="8 13" id="KW-0238">DNA-binding</keyword>
<keyword evidence="18" id="KW-1185">Reference proteome</keyword>
<keyword evidence="6 13" id="KW-0269">Exonuclease</keyword>
<dbReference type="InterPro" id="IPR014152">
    <property type="entry name" value="AddA"/>
</dbReference>
<dbReference type="PANTHER" id="PTHR11070:SF48">
    <property type="entry name" value="ATP-DEPENDENT HELICASE_NUCLEASE SUBUNIT A"/>
    <property type="match status" value="1"/>
</dbReference>
<accession>A0A0R2LN95</accession>
<dbReference type="GO" id="GO:0005524">
    <property type="term" value="F:ATP binding"/>
    <property type="evidence" value="ECO:0007669"/>
    <property type="project" value="UniProtKB-UniRule"/>
</dbReference>
<comment type="catalytic activity">
    <reaction evidence="11 13">
        <text>Couples ATP hydrolysis with the unwinding of duplex DNA by translocating in the 3'-5' direction.</text>
        <dbReference type="EC" id="5.6.2.4"/>
    </reaction>
</comment>
<sequence length="1237" mass="141567">MPKWTDDQVKAIETRGRDILVSAAAGSGKTTILIERILRELKGDADHDPEDIDNLLVATFTEAAAQEMKERLLIALKKAANQATDPAIKKHLQKQIFRVPMANISTLHAFCLSVIKKFYYVIDLDPNFRLLSDDTEKSIIQEQAYSLVRDDYYSKNDDDFINLTGNFTNDRSDDGLKDVIFKTYDFAITNRDTETWLDGLVTKYQFEDSFVTSDFYKVDFLPQIKQRLQELQEINDAGIDLANEDSFAQTYMPVFKTRASKLDDLEVNLQVMSYQDIREDLNKFELLDDDGKKVKKISIKKADLEGENTDLMEAAKDNGTKFNAKRNKLYEDYFLKSEDEVNQSLLIAQQLILKLVEVERKFMQKFADLKASSHVLDFNDLEHKAVDILTGEVDGHKIAQEYYQGKFDELMIDEYQDVNEMQERIVDLLSCETNHRFMVGDIKQSIYGFRQAAPRLFTEKYDQFQKSDNPNELVQLSMNFRSSSAIDKFVNQIFTRIFDKKIGDIDYDEKAQLVTGTKFPKTVDTENEFNIYSLPKDASTSFSNDTEITNETEGSQEELTKRQTLISAAAKRIHELIDSGFNIYDSKMDAEDDADKIRPLKYSDIAILSRTRSNNTDIVSYFSKDNIPVMVTDAKNYFQTTELQIMMAMLNIVDNPYQDIPLVAVLRSPIVGMNEEELAEIRLADKRNTYYTAVQAYLVSEDSDEHLQNKLKSFLLQLENYRDFSNKNSIARLIWKIYQETGLLEYVSGMPGGKQRAANLHALYQRANSYEENNFKGLHQFIAFIQRMQELDKDLSQPNSIEANDDTVKVMTVHGSKGLEFPIVIYLDMANGFNMLDVNSGTVFDAQKGIGITLADTDTRLQYRTIQRGIISNQKKLATISEEMRLLYVALTRAKQKLIMLGFTNDQEAMFKRWDDIKLDDKNLINESARTKAKNFQDLVGMSTLSKIDAEEYYDKNLQLRFKLIPIQAGSLETTNIIIPKTTPVELNERFKETVNSILDFKYQHQEAVDTTAYQSVSEIKGLFADPDEESMAEDLIDDKARYNLGSFAKPQFLTKSKKITNAEVGSATHLVLQKMNLTKTPELTDVEELVQDLVNEKLLTAELAEKIDCQSLVNFYQSELGQIIITNHESVSREFPCSILMPAKRLFKNTAKDYSTNDKILVHGIIDGVIELDHGIIIFDYKTDHATSQNLEELKTKYSGQVNLYAEAISVIKNKPVVGKYLYFLKMDKAVDLLAN</sequence>
<dbReference type="STRING" id="993692.IV57_GL000977"/>
<feature type="domain" description="UvrD-like helicase C-terminal" evidence="16">
    <location>
        <begin position="520"/>
        <end position="818"/>
    </location>
</feature>
<dbReference type="GO" id="GO:0003690">
    <property type="term" value="F:double-stranded DNA binding"/>
    <property type="evidence" value="ECO:0007669"/>
    <property type="project" value="UniProtKB-UniRule"/>
</dbReference>
<dbReference type="Gene3D" id="3.90.320.10">
    <property type="match status" value="1"/>
</dbReference>
<evidence type="ECO:0000256" key="7">
    <source>
        <dbReference type="ARBA" id="ARBA00022840"/>
    </source>
</evidence>
<organism evidence="17 18">
    <name type="scientific">Companilactobacillus kimchiensis</name>
    <dbReference type="NCBI Taxonomy" id="993692"/>
    <lineage>
        <taxon>Bacteria</taxon>
        <taxon>Bacillati</taxon>
        <taxon>Bacillota</taxon>
        <taxon>Bacilli</taxon>
        <taxon>Lactobacillales</taxon>
        <taxon>Lactobacillaceae</taxon>
        <taxon>Companilactobacillus</taxon>
    </lineage>
</organism>
<dbReference type="Proteomes" id="UP000051006">
    <property type="component" value="Unassembled WGS sequence"/>
</dbReference>
<dbReference type="InterPro" id="IPR014016">
    <property type="entry name" value="UvrD-like_ATP-bd"/>
</dbReference>
<dbReference type="HAMAP" id="MF_01451">
    <property type="entry name" value="AddA"/>
    <property type="match status" value="1"/>
</dbReference>
<dbReference type="GO" id="GO:0008408">
    <property type="term" value="F:3'-5' exonuclease activity"/>
    <property type="evidence" value="ECO:0007669"/>
    <property type="project" value="UniProtKB-UniRule"/>
</dbReference>
<dbReference type="SUPFAM" id="SSF52540">
    <property type="entry name" value="P-loop containing nucleoside triphosphate hydrolases"/>
    <property type="match status" value="1"/>
</dbReference>
<dbReference type="EC" id="3.1.-.-" evidence="13"/>
<dbReference type="EC" id="5.6.2.4" evidence="13"/>
<evidence type="ECO:0000256" key="6">
    <source>
        <dbReference type="ARBA" id="ARBA00022839"/>
    </source>
</evidence>
<evidence type="ECO:0000256" key="13">
    <source>
        <dbReference type="HAMAP-Rule" id="MF_01451"/>
    </source>
</evidence>
<dbReference type="PATRIC" id="fig|993692.3.peg.991"/>
<dbReference type="InterPro" id="IPR000212">
    <property type="entry name" value="DNA_helicase_UvrD/REP"/>
</dbReference>
<comment type="catalytic activity">
    <reaction evidence="12 13">
        <text>ATP + H2O = ADP + phosphate + H(+)</text>
        <dbReference type="Rhea" id="RHEA:13065"/>
        <dbReference type="ChEBI" id="CHEBI:15377"/>
        <dbReference type="ChEBI" id="CHEBI:15378"/>
        <dbReference type="ChEBI" id="CHEBI:30616"/>
        <dbReference type="ChEBI" id="CHEBI:43474"/>
        <dbReference type="ChEBI" id="CHEBI:456216"/>
        <dbReference type="EC" id="5.6.2.4"/>
    </reaction>
</comment>
<protein>
    <recommendedName>
        <fullName evidence="13">ATP-dependent helicase/nuclease subunit A</fullName>
        <ecNumber evidence="13">3.1.-.-</ecNumber>
        <ecNumber evidence="13">5.6.2.4</ecNumber>
    </recommendedName>
    <alternativeName>
        <fullName evidence="13">ATP-dependent helicase/nuclease AddA</fullName>
    </alternativeName>
    <alternativeName>
        <fullName evidence="13">DNA 3'-5' helicase AddA</fullName>
    </alternativeName>
</protein>
<keyword evidence="9 13" id="KW-0234">DNA repair</keyword>
<comment type="function">
    <text evidence="13">The heterodimer acts as both an ATP-dependent DNA helicase and an ATP-dependent, dual-direction single-stranded exonuclease. Recognizes the chi site generating a DNA molecule suitable for the initiation of homologous recombination. The AddA nuclease domain is required for chi fragment generation; this subunit has the helicase and 3' -&gt; 5' nuclease activities.</text>
</comment>
<dbReference type="GO" id="GO:0005829">
    <property type="term" value="C:cytosol"/>
    <property type="evidence" value="ECO:0007669"/>
    <property type="project" value="TreeGrafter"/>
</dbReference>
<dbReference type="AlphaFoldDB" id="A0A0R2LN95"/>
<dbReference type="PROSITE" id="PS51217">
    <property type="entry name" value="UVRD_HELICASE_CTER"/>
    <property type="match status" value="1"/>
</dbReference>
<dbReference type="SUPFAM" id="SSF52980">
    <property type="entry name" value="Restriction endonuclease-like"/>
    <property type="match status" value="1"/>
</dbReference>
<evidence type="ECO:0000256" key="1">
    <source>
        <dbReference type="ARBA" id="ARBA00022722"/>
    </source>
</evidence>
<keyword evidence="5 13" id="KW-0347">Helicase</keyword>
<dbReference type="GO" id="GO:0016887">
    <property type="term" value="F:ATP hydrolysis activity"/>
    <property type="evidence" value="ECO:0007669"/>
    <property type="project" value="RHEA"/>
</dbReference>
<evidence type="ECO:0000256" key="14">
    <source>
        <dbReference type="PROSITE-ProRule" id="PRU00560"/>
    </source>
</evidence>
<dbReference type="GO" id="GO:0043138">
    <property type="term" value="F:3'-5' DNA helicase activity"/>
    <property type="evidence" value="ECO:0007669"/>
    <property type="project" value="UniProtKB-UniRule"/>
</dbReference>
<feature type="domain" description="UvrD-like helicase ATP-binding" evidence="15">
    <location>
        <begin position="2"/>
        <end position="483"/>
    </location>
</feature>
<evidence type="ECO:0000256" key="3">
    <source>
        <dbReference type="ARBA" id="ARBA00022763"/>
    </source>
</evidence>
<dbReference type="OrthoDB" id="9810135at2"/>
<keyword evidence="1 13" id="KW-0540">Nuclease</keyword>
<dbReference type="InterPro" id="IPR011604">
    <property type="entry name" value="PDDEXK-like_dom_sf"/>
</dbReference>
<keyword evidence="7 13" id="KW-0067">ATP-binding</keyword>
<evidence type="ECO:0000256" key="8">
    <source>
        <dbReference type="ARBA" id="ARBA00023125"/>
    </source>
</evidence>
<gene>
    <name evidence="13" type="primary">addA</name>
    <name evidence="17" type="ORF">IV57_GL000977</name>
</gene>
<evidence type="ECO:0000256" key="9">
    <source>
        <dbReference type="ARBA" id="ARBA00023204"/>
    </source>
</evidence>
<dbReference type="InterPro" id="IPR038726">
    <property type="entry name" value="PDDEXK_AddAB-type"/>
</dbReference>
<proteinExistence type="inferred from homology"/>
<dbReference type="GO" id="GO:0000724">
    <property type="term" value="P:double-strand break repair via homologous recombination"/>
    <property type="evidence" value="ECO:0007669"/>
    <property type="project" value="UniProtKB-UniRule"/>
</dbReference>
<dbReference type="InterPro" id="IPR011335">
    <property type="entry name" value="Restrct_endonuc-II-like"/>
</dbReference>
<dbReference type="Pfam" id="PF13361">
    <property type="entry name" value="UvrD_C"/>
    <property type="match status" value="1"/>
</dbReference>
<comment type="similarity">
    <text evidence="13">Belongs to the helicase family. AddA subfamily.</text>
</comment>
<dbReference type="NCBIfam" id="TIGR02785">
    <property type="entry name" value="addA_Gpos"/>
    <property type="match status" value="1"/>
</dbReference>